<name>N0E2N7_9MICO</name>
<dbReference type="eggNOG" id="COG3336">
    <property type="taxonomic scope" value="Bacteria"/>
</dbReference>
<evidence type="ECO:0000256" key="3">
    <source>
        <dbReference type="ARBA" id="ARBA00022692"/>
    </source>
</evidence>
<evidence type="ECO:0000256" key="4">
    <source>
        <dbReference type="ARBA" id="ARBA00022989"/>
    </source>
</evidence>
<dbReference type="EMBL" id="CAIZ01000119">
    <property type="protein sequence ID" value="CCH70051.1"/>
    <property type="molecule type" value="Genomic_DNA"/>
</dbReference>
<dbReference type="GO" id="GO:0005886">
    <property type="term" value="C:plasma membrane"/>
    <property type="evidence" value="ECO:0007669"/>
    <property type="project" value="UniProtKB-SubCell"/>
</dbReference>
<dbReference type="AlphaFoldDB" id="N0E2N7"/>
<dbReference type="STRING" id="1193181.BN10_50008"/>
<dbReference type="GO" id="GO:0006825">
    <property type="term" value="P:copper ion transport"/>
    <property type="evidence" value="ECO:0007669"/>
    <property type="project" value="InterPro"/>
</dbReference>
<dbReference type="Proteomes" id="UP000013167">
    <property type="component" value="Unassembled WGS sequence"/>
</dbReference>
<feature type="transmembrane region" description="Helical" evidence="6">
    <location>
        <begin position="195"/>
        <end position="215"/>
    </location>
</feature>
<dbReference type="RefSeq" id="WP_010849154.1">
    <property type="nucleotide sequence ID" value="NZ_HF570956.1"/>
</dbReference>
<feature type="transmembrane region" description="Helical" evidence="6">
    <location>
        <begin position="431"/>
        <end position="452"/>
    </location>
</feature>
<keyword evidence="4 6" id="KW-1133">Transmembrane helix</keyword>
<feature type="transmembrane region" description="Helical" evidence="6">
    <location>
        <begin position="262"/>
        <end position="282"/>
    </location>
</feature>
<comment type="subcellular location">
    <subcellularLocation>
        <location evidence="1">Cell membrane</location>
        <topology evidence="1">Multi-pass membrane protein</topology>
    </subcellularLocation>
</comment>
<feature type="transmembrane region" description="Helical" evidence="6">
    <location>
        <begin position="54"/>
        <end position="74"/>
    </location>
</feature>
<feature type="domain" description="Copper resistance protein D" evidence="7">
    <location>
        <begin position="226"/>
        <end position="323"/>
    </location>
</feature>
<dbReference type="PANTHER" id="PTHR34820:SF4">
    <property type="entry name" value="INNER MEMBRANE PROTEIN YEBZ"/>
    <property type="match status" value="1"/>
</dbReference>
<evidence type="ECO:0000313" key="8">
    <source>
        <dbReference type="EMBL" id="CCH70051.1"/>
    </source>
</evidence>
<dbReference type="InterPro" id="IPR019108">
    <property type="entry name" value="Caa3_assmbl_CtaG-rel"/>
</dbReference>
<evidence type="ECO:0000313" key="9">
    <source>
        <dbReference type="Proteomes" id="UP000013167"/>
    </source>
</evidence>
<dbReference type="eggNOG" id="COG1276">
    <property type="taxonomic scope" value="Bacteria"/>
</dbReference>
<feature type="transmembrane region" description="Helical" evidence="6">
    <location>
        <begin position="163"/>
        <end position="183"/>
    </location>
</feature>
<feature type="transmembrane region" description="Helical" evidence="6">
    <location>
        <begin position="545"/>
        <end position="565"/>
    </location>
</feature>
<feature type="transmembrane region" description="Helical" evidence="6">
    <location>
        <begin position="86"/>
        <end position="109"/>
    </location>
</feature>
<reference evidence="8 9" key="1">
    <citation type="journal article" date="2013" name="ISME J.">
        <title>A metabolic model for members of the genus Tetrasphaera involved in enhanced biological phosphorus removal.</title>
        <authorList>
            <person name="Kristiansen R."/>
            <person name="Nguyen H.T.T."/>
            <person name="Saunders A.M."/>
            <person name="Nielsen J.L."/>
            <person name="Wimmer R."/>
            <person name="Le V.Q."/>
            <person name="McIlroy S.J."/>
            <person name="Petrovski S."/>
            <person name="Seviour R.J."/>
            <person name="Calteau A."/>
            <person name="Nielsen K.L."/>
            <person name="Nielsen P.H."/>
        </authorList>
    </citation>
    <scope>NUCLEOTIDE SEQUENCE [LARGE SCALE GENOMIC DNA]</scope>
    <source>
        <strain evidence="8 9">Lp2</strain>
    </source>
</reference>
<feature type="transmembrane region" description="Helical" evidence="6">
    <location>
        <begin position="597"/>
        <end position="619"/>
    </location>
</feature>
<evidence type="ECO:0000256" key="1">
    <source>
        <dbReference type="ARBA" id="ARBA00004651"/>
    </source>
</evidence>
<accession>N0E2N7</accession>
<dbReference type="Pfam" id="PF09678">
    <property type="entry name" value="Caa3_CtaG"/>
    <property type="match status" value="1"/>
</dbReference>
<keyword evidence="5 6" id="KW-0472">Membrane</keyword>
<feature type="transmembrane region" description="Helical" evidence="6">
    <location>
        <begin position="480"/>
        <end position="501"/>
    </location>
</feature>
<feature type="transmembrane region" description="Helical" evidence="6">
    <location>
        <begin position="129"/>
        <end position="156"/>
    </location>
</feature>
<protein>
    <recommendedName>
        <fullName evidence="7">Copper resistance protein D domain-containing protein</fullName>
    </recommendedName>
</protein>
<keyword evidence="3 6" id="KW-0812">Transmembrane</keyword>
<dbReference type="PANTHER" id="PTHR34820">
    <property type="entry name" value="INNER MEMBRANE PROTEIN YEBZ"/>
    <property type="match status" value="1"/>
</dbReference>
<dbReference type="Pfam" id="PF05425">
    <property type="entry name" value="CopD"/>
    <property type="match status" value="1"/>
</dbReference>
<evidence type="ECO:0000256" key="2">
    <source>
        <dbReference type="ARBA" id="ARBA00022475"/>
    </source>
</evidence>
<evidence type="ECO:0000259" key="7">
    <source>
        <dbReference type="Pfam" id="PF05425"/>
    </source>
</evidence>
<gene>
    <name evidence="8" type="ORF">BN10_50008</name>
</gene>
<feature type="transmembrane region" description="Helical" evidence="6">
    <location>
        <begin position="303"/>
        <end position="324"/>
    </location>
</feature>
<feature type="transmembrane region" description="Helical" evidence="6">
    <location>
        <begin position="513"/>
        <end position="533"/>
    </location>
</feature>
<keyword evidence="2" id="KW-1003">Cell membrane</keyword>
<feature type="transmembrane region" description="Helical" evidence="6">
    <location>
        <begin position="398"/>
        <end position="419"/>
    </location>
</feature>
<evidence type="ECO:0000256" key="5">
    <source>
        <dbReference type="ARBA" id="ARBA00023136"/>
    </source>
</evidence>
<organism evidence="8 9">
    <name type="scientific">Phycicoccus elongatus Lp2</name>
    <dbReference type="NCBI Taxonomy" id="1193181"/>
    <lineage>
        <taxon>Bacteria</taxon>
        <taxon>Bacillati</taxon>
        <taxon>Actinomycetota</taxon>
        <taxon>Actinomycetes</taxon>
        <taxon>Micrococcales</taxon>
        <taxon>Intrasporangiaceae</taxon>
        <taxon>Phycicoccus</taxon>
    </lineage>
</organism>
<dbReference type="InterPro" id="IPR032694">
    <property type="entry name" value="CopC/D"/>
</dbReference>
<dbReference type="HOGENOM" id="CLU_016803_0_0_11"/>
<feature type="transmembrane region" description="Helical" evidence="6">
    <location>
        <begin position="227"/>
        <end position="250"/>
    </location>
</feature>
<dbReference type="InterPro" id="IPR008457">
    <property type="entry name" value="Cu-R_CopD_dom"/>
</dbReference>
<evidence type="ECO:0000256" key="6">
    <source>
        <dbReference type="SAM" id="Phobius"/>
    </source>
</evidence>
<sequence>MPSRGSATRVTLVLVAIVALAVAILTASFTGATDPILAADAGAVVRWALPPATLLTHLGSALTVGLLLVAAFLTPERGTTDRRRTACRYAVVAATLWAASAAAVTVLTFADLAGLSLSEPALWAQLGDYLFSLEVTRILALQVIAATVVAVIAALARGQAAMAWGALVALVGILVGALTSHSGGSAAHEDVVNSMGVHLLGVAVWVGGLAALALMWRTLGRDLSVTVARYSVLAGWAYALVAISGVQQAILRVGSWSAVTSAYGLLVAGKAILLVLLGLLGWQQRRRIVARVAEWPERTRAAFARLAIVELVLMGSATGMGVALSRSQPPVPDSLPQPSTVLTLTGYPDPGPMLAGDWFTAWRINWLFLGIAILAVGLYVAGVIRLRRRGDAWPWWRTALWVAGWLVWVYFTCGAPDIWGRVLFSTHMLMHMGVAMIMPLLLVPAAPITLTLRALPARTDKTWGPRELVLHLVHSRALKLLANPIVAATLFFVSLAIFYWSPAFELALTTHTGHLLMLAHFVLTGYLFVWVLVGTDPGPPRWGPLMLLVILFATISFHAFFGVALTDSRTLLAPGFFERINLPWGPDPLADQHTAGMIAWGIGEVPTLVLAVLVAARWVTIDRIESKRQDRKADRDGDADLAAYNAYLASLRGRGED</sequence>
<comment type="caution">
    <text evidence="8">The sequence shown here is derived from an EMBL/GenBank/DDBJ whole genome shotgun (WGS) entry which is preliminary data.</text>
</comment>
<proteinExistence type="predicted"/>
<keyword evidence="9" id="KW-1185">Reference proteome</keyword>
<feature type="transmembrane region" description="Helical" evidence="6">
    <location>
        <begin position="366"/>
        <end position="386"/>
    </location>
</feature>